<dbReference type="EMBL" id="KQ258471">
    <property type="protein sequence ID" value="KOM29239.1"/>
    <property type="molecule type" value="Genomic_DNA"/>
</dbReference>
<dbReference type="Gramene" id="KOM29239">
    <property type="protein sequence ID" value="KOM29239"/>
    <property type="gene ID" value="LR48_Vigan641s002700"/>
</dbReference>
<evidence type="ECO:0000313" key="2">
    <source>
        <dbReference type="Proteomes" id="UP000053144"/>
    </source>
</evidence>
<reference evidence="2" key="1">
    <citation type="journal article" date="2015" name="Proc. Natl. Acad. Sci. U.S.A.">
        <title>Genome sequencing of adzuki bean (Vigna angularis) provides insight into high starch and low fat accumulation and domestication.</title>
        <authorList>
            <person name="Yang K."/>
            <person name="Tian Z."/>
            <person name="Chen C."/>
            <person name="Luo L."/>
            <person name="Zhao B."/>
            <person name="Wang Z."/>
            <person name="Yu L."/>
            <person name="Li Y."/>
            <person name="Sun Y."/>
            <person name="Li W."/>
            <person name="Chen Y."/>
            <person name="Li Y."/>
            <person name="Zhang Y."/>
            <person name="Ai D."/>
            <person name="Zhao J."/>
            <person name="Shang C."/>
            <person name="Ma Y."/>
            <person name="Wu B."/>
            <person name="Wang M."/>
            <person name="Gao L."/>
            <person name="Sun D."/>
            <person name="Zhang P."/>
            <person name="Guo F."/>
            <person name="Wang W."/>
            <person name="Li Y."/>
            <person name="Wang J."/>
            <person name="Varshney R.K."/>
            <person name="Wang J."/>
            <person name="Ling H.Q."/>
            <person name="Wan P."/>
        </authorList>
    </citation>
    <scope>NUCLEOTIDE SEQUENCE</scope>
    <source>
        <strain evidence="2">cv. Jingnong 6</strain>
    </source>
</reference>
<sequence>MLRNIVWLRLLFNGCDMVNTKHARPFGVEQDWCGGIACAEEQRGGARSASRLVLSPCSVCRFYCARKAKTDVRHPFAFDGCPTSVDGCGTSVSP</sequence>
<organism evidence="1 2">
    <name type="scientific">Phaseolus angularis</name>
    <name type="common">Azuki bean</name>
    <name type="synonym">Vigna angularis</name>
    <dbReference type="NCBI Taxonomy" id="3914"/>
    <lineage>
        <taxon>Eukaryota</taxon>
        <taxon>Viridiplantae</taxon>
        <taxon>Streptophyta</taxon>
        <taxon>Embryophyta</taxon>
        <taxon>Tracheophyta</taxon>
        <taxon>Spermatophyta</taxon>
        <taxon>Magnoliopsida</taxon>
        <taxon>eudicotyledons</taxon>
        <taxon>Gunneridae</taxon>
        <taxon>Pentapetalae</taxon>
        <taxon>rosids</taxon>
        <taxon>fabids</taxon>
        <taxon>Fabales</taxon>
        <taxon>Fabaceae</taxon>
        <taxon>Papilionoideae</taxon>
        <taxon>50 kb inversion clade</taxon>
        <taxon>NPAAA clade</taxon>
        <taxon>indigoferoid/millettioid clade</taxon>
        <taxon>Phaseoleae</taxon>
        <taxon>Vigna</taxon>
    </lineage>
</organism>
<proteinExistence type="predicted"/>
<dbReference type="Proteomes" id="UP000053144">
    <property type="component" value="Unassembled WGS sequence"/>
</dbReference>
<dbReference type="AlphaFoldDB" id="A0A0L9TGI1"/>
<evidence type="ECO:0000313" key="1">
    <source>
        <dbReference type="EMBL" id="KOM29239.1"/>
    </source>
</evidence>
<accession>A0A0L9TGI1</accession>
<protein>
    <submittedName>
        <fullName evidence="1">Uncharacterized protein</fullName>
    </submittedName>
</protein>
<name>A0A0L9TGI1_PHAAN</name>
<gene>
    <name evidence="1" type="ORF">LR48_Vigan641s002700</name>
</gene>